<evidence type="ECO:0000313" key="3">
    <source>
        <dbReference type="EMBL" id="KAG6493907.1"/>
    </source>
</evidence>
<dbReference type="SMART" id="SM00767">
    <property type="entry name" value="DCD"/>
    <property type="match status" value="1"/>
</dbReference>
<dbReference type="PANTHER" id="PTHR46444:SF19">
    <property type="entry name" value="OS02G0745600 PROTEIN"/>
    <property type="match status" value="1"/>
</dbReference>
<dbReference type="EMBL" id="JACMSC010000013">
    <property type="protein sequence ID" value="KAG6493907.1"/>
    <property type="molecule type" value="Genomic_DNA"/>
</dbReference>
<proteinExistence type="predicted"/>
<dbReference type="AlphaFoldDB" id="A0A8J5KSY8"/>
<protein>
    <recommendedName>
        <fullName evidence="2">DCD domain-containing protein</fullName>
    </recommendedName>
</protein>
<organism evidence="3 4">
    <name type="scientific">Zingiber officinale</name>
    <name type="common">Ginger</name>
    <name type="synonym">Amomum zingiber</name>
    <dbReference type="NCBI Taxonomy" id="94328"/>
    <lineage>
        <taxon>Eukaryota</taxon>
        <taxon>Viridiplantae</taxon>
        <taxon>Streptophyta</taxon>
        <taxon>Embryophyta</taxon>
        <taxon>Tracheophyta</taxon>
        <taxon>Spermatophyta</taxon>
        <taxon>Magnoliopsida</taxon>
        <taxon>Liliopsida</taxon>
        <taxon>Zingiberales</taxon>
        <taxon>Zingiberaceae</taxon>
        <taxon>Zingiber</taxon>
    </lineage>
</organism>
<keyword evidence="4" id="KW-1185">Reference proteome</keyword>
<dbReference type="PROSITE" id="PS51222">
    <property type="entry name" value="DCD"/>
    <property type="match status" value="1"/>
</dbReference>
<gene>
    <name evidence="3" type="ORF">ZIOFF_048910</name>
</gene>
<feature type="compositionally biased region" description="Polar residues" evidence="1">
    <location>
        <begin position="39"/>
        <end position="59"/>
    </location>
</feature>
<evidence type="ECO:0000313" key="4">
    <source>
        <dbReference type="Proteomes" id="UP000734854"/>
    </source>
</evidence>
<feature type="domain" description="DCD" evidence="2">
    <location>
        <begin position="75"/>
        <end position="201"/>
    </location>
</feature>
<dbReference type="InterPro" id="IPR013989">
    <property type="entry name" value="Dev_and_cell_death_domain"/>
</dbReference>
<sequence length="560" mass="62288">MVKVQKLKRRIQGVASLTPSEKIKKKGKKSEENHPKESNPPTSSTADAAVNSVANTSRAVENGKNKEPAAATPVEKSSGFIFMCSRKTKPECFSFQVFGLPGGKKEIVERIKTGAKLFLYDFQLKLLYGVYKATCQGGMNLLPEAFRGAFPAQVKFKVYMDCQPLPEAVFRSAIIENYNKGKFTPELNSKQVRKLLSLFRPINEISQSAPSLPNVSSSTKNVGGHIMSTKYVQDRPHLVRSLNEISQSTPSLPNVSSSTKNVGGHIMSTKYVQDRPHLARSLLDDRYRLDHMPHIAPIPPHLPLEDTFRLDQLPLVTSDLPLENSHRLGHLTHGPPHLPIEDPIRSSHLTHGPHLPIEDPIRSSHLPHVTPMELRYLRQAHANDSYAYSVQAPSIIPATTQHLSEATRACYVDNPTRGERGNILSNSRSSQCKWCWVLGGGQIVSGSGGRGNWTRNRLAQVVVLAQVLNCQLKSFIGNCKDYILKLATRIDNRPWLVPERIPATEGETLSNPEQRIYERVMNHRVAGYEDPNVPSRVATVETVPVSSRYVFPGTATVYRS</sequence>
<name>A0A8J5KSY8_ZINOF</name>
<feature type="region of interest" description="Disordered" evidence="1">
    <location>
        <begin position="1"/>
        <end position="71"/>
    </location>
</feature>
<dbReference type="Pfam" id="PF10539">
    <property type="entry name" value="Dev_Cell_Death"/>
    <property type="match status" value="1"/>
</dbReference>
<accession>A0A8J5KSY8</accession>
<feature type="compositionally biased region" description="Basic residues" evidence="1">
    <location>
        <begin position="1"/>
        <end position="11"/>
    </location>
</feature>
<dbReference type="PANTHER" id="PTHR46444">
    <property type="entry name" value="DCD (DEVELOPMENT AND CELL DEATH) DOMAIN PROTEIN-RELATED"/>
    <property type="match status" value="1"/>
</dbReference>
<dbReference type="Proteomes" id="UP000734854">
    <property type="component" value="Unassembled WGS sequence"/>
</dbReference>
<evidence type="ECO:0000259" key="2">
    <source>
        <dbReference type="PROSITE" id="PS51222"/>
    </source>
</evidence>
<comment type="caution">
    <text evidence="3">The sequence shown here is derived from an EMBL/GenBank/DDBJ whole genome shotgun (WGS) entry which is preliminary data.</text>
</comment>
<reference evidence="3 4" key="1">
    <citation type="submission" date="2020-08" db="EMBL/GenBank/DDBJ databases">
        <title>Plant Genome Project.</title>
        <authorList>
            <person name="Zhang R.-G."/>
        </authorList>
    </citation>
    <scope>NUCLEOTIDE SEQUENCE [LARGE SCALE GENOMIC DNA]</scope>
    <source>
        <tissue evidence="3">Rhizome</tissue>
    </source>
</reference>
<evidence type="ECO:0000256" key="1">
    <source>
        <dbReference type="SAM" id="MobiDB-lite"/>
    </source>
</evidence>